<evidence type="ECO:0000313" key="9">
    <source>
        <dbReference type="EMBL" id="KAK5576708.1"/>
    </source>
</evidence>
<evidence type="ECO:0000256" key="1">
    <source>
        <dbReference type="ARBA" id="ARBA00022658"/>
    </source>
</evidence>
<gene>
    <name evidence="9" type="ORF">RB653_007852</name>
</gene>
<evidence type="ECO:0000256" key="5">
    <source>
        <dbReference type="SAM" id="MobiDB-lite"/>
    </source>
</evidence>
<reference evidence="9 10" key="1">
    <citation type="submission" date="2023-11" db="EMBL/GenBank/DDBJ databases">
        <title>Dfirmibasis_genome.</title>
        <authorList>
            <person name="Edelbroek B."/>
            <person name="Kjellin J."/>
            <person name="Jerlstrom-Hultqvist J."/>
            <person name="Soderbom F."/>
        </authorList>
    </citation>
    <scope>NUCLEOTIDE SEQUENCE [LARGE SCALE GENOMIC DNA]</scope>
    <source>
        <strain evidence="9 10">TNS-C-14</strain>
    </source>
</reference>
<dbReference type="InterPro" id="IPR008937">
    <property type="entry name" value="Ras-like_GEF"/>
</dbReference>
<feature type="coiled-coil region" evidence="4">
    <location>
        <begin position="650"/>
        <end position="677"/>
    </location>
</feature>
<comment type="caution">
    <text evidence="9">The sequence shown here is derived from an EMBL/GenBank/DDBJ whole genome shotgun (WGS) entry which is preliminary data.</text>
</comment>
<feature type="compositionally biased region" description="Polar residues" evidence="5">
    <location>
        <begin position="186"/>
        <end position="203"/>
    </location>
</feature>
<keyword evidence="6" id="KW-0472">Membrane</keyword>
<feature type="region of interest" description="Disordered" evidence="5">
    <location>
        <begin position="619"/>
        <end position="638"/>
    </location>
</feature>
<sequence length="1153" mass="131728">MAERVKHLKPGLTNRSRSASIDMIVMDELAKNSPLYTNGSMGDVSNNNNNNNNDETSSNISASNSIQNLSLNNLNSNSVNNTISERNPDSPRFRSNTGSLQTMMMVSNGNVIGSIQSPSPPISPRAQITAPNLSKFIDQHTPPPSPKPEHLSGHLRIQQQHHSGIYRNLSFSSVNSSTSFGDFKRSTNLFQPPQNSLHQQSMPNLSLGNNNNNNSNNSESNDISMEIKDNTSGIDTSVKSFSPRKKRKKENKIIRRFRRWMTWIISSNIWLACMILSIVFVLFIDDIIGAAGSPSSNAIDYSIMAIKCAIIGFFSIDIVLNLFCFQQEYFPGTIVFWLDLISLVSIVTDVHHFENYYANLVLSITVNTRIIRICGSFIRISLISTLYNRFLRKQTLPSEGLEVEASKLGDKLIRLTTNKIVLLALAVLFATQLLVYEPDAPTQYIESTISSFEYLSSTYGLKSPEFTGVFDNYQLNNPKLLYAQISNEKIYDLSNRIDSLHERSILKYNYLNSIIWIDNSYFMKYSCILHLCLTIFVILILITINLLIVNDAHWLVINPLENVLTIVKLLSKQNSMIKQGGASIVGGFSNTINNNSNNGNSNNSSSNNNNNLVRNRVESIGNKSDTADTTSSSGIDNEEPDEADFLLGMLNDIDDSLQAAKEKVEEESIQNSILKKDIEDLYVEKYILQVHLRSIVRKINFQDPIGHYLKKRQLLLMQSSAAFNTLEQDNEDDIRFKINEDGLPDLNSIQYATIDKLIEKLTMAEAHDLKFANVFLLTYRKFLSPVELMERLTIRFCVTPTMELPEKLLASKEQVEQWRKTKQEQIRTSVFNTIKLWIGIYNWDFHDNPDLYELFNNLVNKIMPFCKMEKHATYIDSIYKRKMATYIQDPPYQIIEPLTQEEIAETMVMEDKLLFNFDISDIAIQITLMEFDLFKNIKSKEFLNLAWTHKTEKTKLSPNIVRFIEHFNSVSFWLQTCIVKSGKIKDRVAILKKVIALADVFVQLNNYYGAMEVLSSLESSAVSRLHKTWEQVPQSSIQSLQSLQKLLSPAENFKNYRERISKCGSCCIPYIGLYLSDLTFIHEGNPDYYQQTQLINFSKLREVAITINTIKQFQNIFYYYEKNQNIRSQMNFKSPGADIIWKMSLSCEQRSKQ</sequence>
<evidence type="ECO:0000313" key="10">
    <source>
        <dbReference type="Proteomes" id="UP001344447"/>
    </source>
</evidence>
<dbReference type="CDD" id="cd06224">
    <property type="entry name" value="REM"/>
    <property type="match status" value="1"/>
</dbReference>
<dbReference type="GO" id="GO:0007265">
    <property type="term" value="P:Ras protein signal transduction"/>
    <property type="evidence" value="ECO:0007669"/>
    <property type="project" value="TreeGrafter"/>
</dbReference>
<dbReference type="InterPro" id="IPR001895">
    <property type="entry name" value="RASGEF_cat_dom"/>
</dbReference>
<evidence type="ECO:0000256" key="2">
    <source>
        <dbReference type="ARBA" id="ARBA00023054"/>
    </source>
</evidence>
<name>A0AAN7U588_9MYCE</name>
<dbReference type="InterPro" id="IPR023578">
    <property type="entry name" value="Ras_GEF_dom_sf"/>
</dbReference>
<dbReference type="CDD" id="cd00155">
    <property type="entry name" value="RasGEF"/>
    <property type="match status" value="1"/>
</dbReference>
<evidence type="ECO:0000256" key="4">
    <source>
        <dbReference type="SAM" id="Coils"/>
    </source>
</evidence>
<feature type="compositionally biased region" description="Polar residues" evidence="5">
    <location>
        <begin position="621"/>
        <end position="635"/>
    </location>
</feature>
<dbReference type="GO" id="GO:0005085">
    <property type="term" value="F:guanyl-nucleotide exchange factor activity"/>
    <property type="evidence" value="ECO:0007669"/>
    <property type="project" value="UniProtKB-KW"/>
</dbReference>
<proteinExistence type="predicted"/>
<keyword evidence="2 4" id="KW-0175">Coiled coil</keyword>
<dbReference type="PROSITE" id="PS50009">
    <property type="entry name" value="RASGEF_CAT"/>
    <property type="match status" value="1"/>
</dbReference>
<dbReference type="InterPro" id="IPR036964">
    <property type="entry name" value="RASGEF_cat_dom_sf"/>
</dbReference>
<evidence type="ECO:0000256" key="6">
    <source>
        <dbReference type="SAM" id="Phobius"/>
    </source>
</evidence>
<dbReference type="Proteomes" id="UP001344447">
    <property type="component" value="Unassembled WGS sequence"/>
</dbReference>
<dbReference type="AlphaFoldDB" id="A0AAN7U588"/>
<dbReference type="PANTHER" id="PTHR23113">
    <property type="entry name" value="GUANINE NUCLEOTIDE EXCHANGE FACTOR"/>
    <property type="match status" value="1"/>
</dbReference>
<evidence type="ECO:0000256" key="3">
    <source>
        <dbReference type="PROSITE-ProRule" id="PRU00168"/>
    </source>
</evidence>
<accession>A0AAN7U588</accession>
<feature type="compositionally biased region" description="Low complexity" evidence="5">
    <location>
        <begin position="46"/>
        <end position="84"/>
    </location>
</feature>
<feature type="domain" description="N-terminal Ras-GEF" evidence="8">
    <location>
        <begin position="745"/>
        <end position="883"/>
    </location>
</feature>
<organism evidence="9 10">
    <name type="scientific">Dictyostelium firmibasis</name>
    <dbReference type="NCBI Taxonomy" id="79012"/>
    <lineage>
        <taxon>Eukaryota</taxon>
        <taxon>Amoebozoa</taxon>
        <taxon>Evosea</taxon>
        <taxon>Eumycetozoa</taxon>
        <taxon>Dictyostelia</taxon>
        <taxon>Dictyosteliales</taxon>
        <taxon>Dictyosteliaceae</taxon>
        <taxon>Dictyostelium</taxon>
    </lineage>
</organism>
<feature type="transmembrane region" description="Helical" evidence="6">
    <location>
        <begin position="304"/>
        <end position="323"/>
    </location>
</feature>
<feature type="compositionally biased region" description="Polar residues" evidence="5">
    <location>
        <begin position="36"/>
        <end position="45"/>
    </location>
</feature>
<dbReference type="InterPro" id="IPR000651">
    <property type="entry name" value="Ras-like_Gua-exchang_fac_N"/>
</dbReference>
<keyword evidence="6" id="KW-0812">Transmembrane</keyword>
<dbReference type="PROSITE" id="PS00720">
    <property type="entry name" value="RASGEF"/>
    <property type="match status" value="1"/>
</dbReference>
<evidence type="ECO:0000259" key="7">
    <source>
        <dbReference type="PROSITE" id="PS50009"/>
    </source>
</evidence>
<dbReference type="SUPFAM" id="SSF48366">
    <property type="entry name" value="Ras GEF"/>
    <property type="match status" value="1"/>
</dbReference>
<protein>
    <submittedName>
        <fullName evidence="9">Uncharacterized protein</fullName>
    </submittedName>
</protein>
<dbReference type="SMART" id="SM00147">
    <property type="entry name" value="RasGEF"/>
    <property type="match status" value="1"/>
</dbReference>
<keyword evidence="10" id="KW-1185">Reference proteome</keyword>
<feature type="transmembrane region" description="Helical" evidence="6">
    <location>
        <begin position="528"/>
        <end position="549"/>
    </location>
</feature>
<feature type="region of interest" description="Disordered" evidence="5">
    <location>
        <begin position="185"/>
        <end position="224"/>
    </location>
</feature>
<keyword evidence="6" id="KW-1133">Transmembrane helix</keyword>
<dbReference type="GO" id="GO:0005886">
    <property type="term" value="C:plasma membrane"/>
    <property type="evidence" value="ECO:0007669"/>
    <property type="project" value="TreeGrafter"/>
</dbReference>
<feature type="domain" description="Ras-GEF" evidence="7">
    <location>
        <begin position="918"/>
        <end position="1150"/>
    </location>
</feature>
<feature type="transmembrane region" description="Helical" evidence="6">
    <location>
        <begin position="260"/>
        <end position="284"/>
    </location>
</feature>
<dbReference type="SMART" id="SM00229">
    <property type="entry name" value="RasGEFN"/>
    <property type="match status" value="1"/>
</dbReference>
<dbReference type="Pfam" id="PF00617">
    <property type="entry name" value="RasGEF"/>
    <property type="match status" value="1"/>
</dbReference>
<feature type="region of interest" description="Disordered" evidence="5">
    <location>
        <begin position="36"/>
        <end position="97"/>
    </location>
</feature>
<dbReference type="InterPro" id="IPR019804">
    <property type="entry name" value="Ras_G-nucl-exch_fac_CS"/>
</dbReference>
<dbReference type="Gene3D" id="1.10.840.10">
    <property type="entry name" value="Ras guanine-nucleotide exchange factors catalytic domain"/>
    <property type="match status" value="1"/>
</dbReference>
<feature type="compositionally biased region" description="Low complexity" evidence="5">
    <location>
        <begin position="204"/>
        <end position="221"/>
    </location>
</feature>
<dbReference type="Gene3D" id="1.20.870.10">
    <property type="entry name" value="Son of sevenless (SoS) protein Chain: S domain 1"/>
    <property type="match status" value="1"/>
</dbReference>
<evidence type="ECO:0000259" key="8">
    <source>
        <dbReference type="PROSITE" id="PS50212"/>
    </source>
</evidence>
<dbReference type="Pfam" id="PF00618">
    <property type="entry name" value="RasGEF_N"/>
    <property type="match status" value="1"/>
</dbReference>
<dbReference type="PANTHER" id="PTHR23113:SF368">
    <property type="entry name" value="CELL DIVISION CONTROL PROTEIN 25"/>
    <property type="match status" value="1"/>
</dbReference>
<keyword evidence="1 3" id="KW-0344">Guanine-nucleotide releasing factor</keyword>
<dbReference type="PROSITE" id="PS50212">
    <property type="entry name" value="RASGEF_NTER"/>
    <property type="match status" value="1"/>
</dbReference>
<dbReference type="EMBL" id="JAVFKY010000005">
    <property type="protein sequence ID" value="KAK5576708.1"/>
    <property type="molecule type" value="Genomic_DNA"/>
</dbReference>